<reference evidence="1 2" key="1">
    <citation type="submission" date="2020-04" db="EMBL/GenBank/DDBJ databases">
        <authorList>
            <person name="Hitch T.C.A."/>
            <person name="Wylensek D."/>
            <person name="Clavel T."/>
        </authorList>
    </citation>
    <scope>NUCLEOTIDE SEQUENCE [LARGE SCALE GENOMIC DNA]</scope>
    <source>
        <strain evidence="1 2">WB01_NA02</strain>
    </source>
</reference>
<sequence>MITELGLAILGTYAYNYLNTWEEQKIKHKFKKFIEEKELMNRSRSNKAKVKNVQLFDYGFRTTLDISGVCGFEEIEKHQDYLKQLFRADGIDIKNIKGRAIIDVVIDKVTGLEHRRVLLPPTTLLLGYKDTGELLTVDMLKMAHIGIVGLSLSGKSKMVEVALNNLVGADIVLLNVFRNDFKSVRARRINGDENILLFLNSLLEHPYVRDRPLYLVIDELNLLADNKDINKVIGNLLKAARHYNIYLICMAQDMVKESVKFKNLFNIRICFRCVEESSYRAFLGVTVPEGNLLSREFYCLSDGLYKGYTYTI</sequence>
<name>A0A7X9XQN2_CLOBE</name>
<gene>
    <name evidence="1" type="ORF">HF849_17800</name>
</gene>
<dbReference type="InterPro" id="IPR027417">
    <property type="entry name" value="P-loop_NTPase"/>
</dbReference>
<accession>A0A7X9XQN2</accession>
<organism evidence="1 2">
    <name type="scientific">Clostridium beijerinckii</name>
    <name type="common">Clostridium MP</name>
    <dbReference type="NCBI Taxonomy" id="1520"/>
    <lineage>
        <taxon>Bacteria</taxon>
        <taxon>Bacillati</taxon>
        <taxon>Bacillota</taxon>
        <taxon>Clostridia</taxon>
        <taxon>Eubacteriales</taxon>
        <taxon>Clostridiaceae</taxon>
        <taxon>Clostridium</taxon>
    </lineage>
</organism>
<proteinExistence type="predicted"/>
<dbReference type="SUPFAM" id="SSF52540">
    <property type="entry name" value="P-loop containing nucleoside triphosphate hydrolases"/>
    <property type="match status" value="1"/>
</dbReference>
<evidence type="ECO:0008006" key="3">
    <source>
        <dbReference type="Google" id="ProtNLM"/>
    </source>
</evidence>
<evidence type="ECO:0000313" key="2">
    <source>
        <dbReference type="Proteomes" id="UP000587880"/>
    </source>
</evidence>
<dbReference type="EMBL" id="JABAGD010000036">
    <property type="protein sequence ID" value="NMF06573.1"/>
    <property type="molecule type" value="Genomic_DNA"/>
</dbReference>
<evidence type="ECO:0000313" key="1">
    <source>
        <dbReference type="EMBL" id="NMF06573.1"/>
    </source>
</evidence>
<dbReference type="AlphaFoldDB" id="A0A7X9XQN2"/>
<dbReference type="Gene3D" id="3.40.50.300">
    <property type="entry name" value="P-loop containing nucleotide triphosphate hydrolases"/>
    <property type="match status" value="1"/>
</dbReference>
<protein>
    <recommendedName>
        <fullName evidence="3">FtsK domain-containing protein</fullName>
    </recommendedName>
</protein>
<comment type="caution">
    <text evidence="1">The sequence shown here is derived from an EMBL/GenBank/DDBJ whole genome shotgun (WGS) entry which is preliminary data.</text>
</comment>
<dbReference type="RefSeq" id="WP_168982671.1">
    <property type="nucleotide sequence ID" value="NZ_JABAGD010000036.1"/>
</dbReference>
<dbReference type="Proteomes" id="UP000587880">
    <property type="component" value="Unassembled WGS sequence"/>
</dbReference>